<proteinExistence type="predicted"/>
<dbReference type="VEuPathDB" id="PlasmoDB:PCHAS_0508000"/>
<dbReference type="Proteomes" id="UP000507163">
    <property type="component" value="Chromosome 5"/>
</dbReference>
<keyword evidence="1" id="KW-0472">Membrane</keyword>
<evidence type="ECO:0000313" key="5">
    <source>
        <dbReference type="Proteomes" id="UP000071118"/>
    </source>
</evidence>
<dbReference type="AlphaFoldDB" id="A0A077X8P2"/>
<gene>
    <name evidence="2" type="ORF">PCHAJ_000073000</name>
    <name evidence="4" type="ORF">PCHAS_0508000</name>
    <name evidence="3" type="ORF">PCHCB_000073600</name>
</gene>
<reference evidence="4 5" key="1">
    <citation type="journal article" date="2014" name="BMC Biol.">
        <title>A comprehensive evaluation of rodent malaria parasite genomes and gene expression.</title>
        <authorList>
            <person name="Otto T.D."/>
            <person name="Bohme U."/>
            <person name="Jackson A.P."/>
            <person name="Hunt M."/>
            <person name="Franke-Fayard B."/>
            <person name="Hoeijmakers W.A."/>
            <person name="Religa A.A."/>
            <person name="Robertson L."/>
            <person name="Sanders M."/>
            <person name="Ogun S.A."/>
            <person name="Cunningham D."/>
            <person name="Erhart A."/>
            <person name="Billker O."/>
            <person name="Khan S.M."/>
            <person name="Stunnenberg H.G."/>
            <person name="Langhorne J."/>
            <person name="Holder A.A."/>
            <person name="Waters A.P."/>
            <person name="Newbold C.I."/>
            <person name="Pain A."/>
            <person name="Berriman M."/>
            <person name="Janse C.J."/>
        </authorList>
    </citation>
    <scope>NUCLEOTIDE SEQUENCE [LARGE SCALE GENOMIC DNA]</scope>
    <source>
        <strain evidence="4 5">AS</strain>
    </source>
</reference>
<dbReference type="GeneID" id="3497326"/>
<keyword evidence="1" id="KW-1133">Transmembrane helix</keyword>
<organism evidence="3 6">
    <name type="scientific">Plasmodium chabaudi chabaudi</name>
    <dbReference type="NCBI Taxonomy" id="31271"/>
    <lineage>
        <taxon>Eukaryota</taxon>
        <taxon>Sar</taxon>
        <taxon>Alveolata</taxon>
        <taxon>Apicomplexa</taxon>
        <taxon>Aconoidasida</taxon>
        <taxon>Haemosporida</taxon>
        <taxon>Plasmodiidae</taxon>
        <taxon>Plasmodium</taxon>
        <taxon>Plasmodium (Vinckeia)</taxon>
    </lineage>
</organism>
<name>A0A077X8P2_PLACU</name>
<feature type="transmembrane region" description="Helical" evidence="1">
    <location>
        <begin position="660"/>
        <end position="682"/>
    </location>
</feature>
<evidence type="ECO:0000313" key="3">
    <source>
        <dbReference type="EMBL" id="SCM00181.1"/>
    </source>
</evidence>
<sequence>MFKSSNYKEELIKCAKDEECDYKSRIKVKIGNNQRILLLIRHHKNEYYLILHQHKFIVAYPMRYHKIAPYKSDFAYEPFSGKGYGNFEFQNQIGNRDCLHHKTPFDENTNIPIFKGFNERGYTTCCSCLDYPYIDPKDMPAFHGIPGYLGLDCRDLPTPAFGPKIERIVSVKKTLRHFLPMYALFHFNRAVKYYIFFYVSVIKKENNYLDYYKLYKENTKLESSHYRHMLDGSQKSINIYDNKKITISHSSIAFDNINIPNLYNKYLLYPFYPEQLYNVKYDTLEYGCTYNTPSEKFECIENDTSKCVHVESTCLSNTILMPASYVARKKDDCTLIGYDNELIHKKETCLETGGCFRNTIDSYLTDSQRDNKETHEIDTKLPIINGKYPHYIYKKHKDTKDHKDKRSLAFFQDTTIEHLIAYEYLKEDRTEFVINISNKSGTKKVDIPEDEENAGFFKLMKWVKSNNLNRHALYKNKGFNSGQSDDEKPVEYDATIFYIETLKELRIINILLAEECDTARPEECGIIIHIWNPSKESITGRLKLHCSINLYTKYVDEKNIVYDEGVYQFLFFFQVPYEKLKLFQNCTISAYGAFKLYDTKSYAKNNDGYISRLFYNQQDETPGMYLYADGIKKFTCCRDDDNTCKIRNIKKCQIFEDLNYFNVFIFILIIICIIVFLIYCFIKRKKRNPENRDIDDQI</sequence>
<dbReference type="EMBL" id="LK022882">
    <property type="protein sequence ID" value="VTZ67417.1"/>
    <property type="molecule type" value="Genomic_DNA"/>
</dbReference>
<dbReference type="OrthoDB" id="374798at2759"/>
<evidence type="ECO:0000313" key="6">
    <source>
        <dbReference type="Proteomes" id="UP000195489"/>
    </source>
</evidence>
<dbReference type="EMBL" id="LT608157">
    <property type="protein sequence ID" value="SCM00181.1"/>
    <property type="molecule type" value="Genomic_DNA"/>
</dbReference>
<accession>A0A077X8P2</accession>
<keyword evidence="1" id="KW-0812">Transmembrane</keyword>
<evidence type="ECO:0000313" key="2">
    <source>
        <dbReference type="EMBL" id="SCL99214.1"/>
    </source>
</evidence>
<protein>
    <submittedName>
        <fullName evidence="3">Uncharacterized protein</fullName>
    </submittedName>
</protein>
<reference evidence="6 7" key="3">
    <citation type="submission" date="2016-08" db="EMBL/GenBank/DDBJ databases">
        <authorList>
            <consortium name="Pathogen Informatics"/>
        </authorList>
    </citation>
    <scope>NUCLEOTIDE SEQUENCE [LARGE SCALE GENOMIC DNA]</scope>
    <source>
        <strain evidence="2 7">AJ</strain>
        <strain evidence="4">AS</strain>
        <strain evidence="3 6">CB</strain>
    </source>
</reference>
<dbReference type="EMBL" id="LT608171">
    <property type="protein sequence ID" value="SCL99214.1"/>
    <property type="molecule type" value="Genomic_DNA"/>
</dbReference>
<dbReference type="RefSeq" id="XP_744212.2">
    <property type="nucleotide sequence ID" value="XM_739119.2"/>
</dbReference>
<evidence type="ECO:0000256" key="1">
    <source>
        <dbReference type="SAM" id="Phobius"/>
    </source>
</evidence>
<dbReference type="Proteomes" id="UP000071118">
    <property type="component" value="Chromosome 5"/>
</dbReference>
<evidence type="ECO:0000313" key="7">
    <source>
        <dbReference type="Proteomes" id="UP000507163"/>
    </source>
</evidence>
<reference evidence="4" key="2">
    <citation type="submission" date="2014-05" db="EMBL/GenBank/DDBJ databases">
        <authorList>
            <person name="Aslett M.A."/>
            <person name="De Silva N."/>
        </authorList>
    </citation>
    <scope>NUCLEOTIDE SEQUENCE</scope>
    <source>
        <strain evidence="4">AS</strain>
    </source>
</reference>
<dbReference type="KEGG" id="pcb:PCHAS_0508000"/>
<dbReference type="Proteomes" id="UP000195489">
    <property type="component" value="Chromosome 5"/>
</dbReference>
<evidence type="ECO:0000313" key="4">
    <source>
        <dbReference type="EMBL" id="VTZ67417.1"/>
    </source>
</evidence>
<keyword evidence="5" id="KW-1185">Reference proteome</keyword>